<dbReference type="Proteomes" id="UP000077202">
    <property type="component" value="Unassembled WGS sequence"/>
</dbReference>
<organism evidence="1 2">
    <name type="scientific">Marchantia polymorpha subsp. ruderalis</name>
    <dbReference type="NCBI Taxonomy" id="1480154"/>
    <lineage>
        <taxon>Eukaryota</taxon>
        <taxon>Viridiplantae</taxon>
        <taxon>Streptophyta</taxon>
        <taxon>Embryophyta</taxon>
        <taxon>Marchantiophyta</taxon>
        <taxon>Marchantiopsida</taxon>
        <taxon>Marchantiidae</taxon>
        <taxon>Marchantiales</taxon>
        <taxon>Marchantiaceae</taxon>
        <taxon>Marchantia</taxon>
    </lineage>
</organism>
<accession>A0A176VYS6</accession>
<reference evidence="1" key="1">
    <citation type="submission" date="2016-03" db="EMBL/GenBank/DDBJ databases">
        <title>Mechanisms controlling the formation of the plant cell surface in tip-growing cells are functionally conserved among land plants.</title>
        <authorList>
            <person name="Honkanen S."/>
            <person name="Jones V.A."/>
            <person name="Morieri G."/>
            <person name="Champion C."/>
            <person name="Hetherington A.J."/>
            <person name="Kelly S."/>
            <person name="Saint-Marcoux D."/>
            <person name="Proust H."/>
            <person name="Prescott H."/>
            <person name="Dolan L."/>
        </authorList>
    </citation>
    <scope>NUCLEOTIDE SEQUENCE [LARGE SCALE GENOMIC DNA]</scope>
    <source>
        <tissue evidence="1">Whole gametophyte</tissue>
    </source>
</reference>
<protein>
    <submittedName>
        <fullName evidence="1">Uncharacterized protein</fullName>
    </submittedName>
</protein>
<evidence type="ECO:0000313" key="1">
    <source>
        <dbReference type="EMBL" id="OAE25897.1"/>
    </source>
</evidence>
<dbReference type="AlphaFoldDB" id="A0A176VYS6"/>
<keyword evidence="2" id="KW-1185">Reference proteome</keyword>
<proteinExistence type="predicted"/>
<name>A0A176VYS6_MARPO</name>
<comment type="caution">
    <text evidence="1">The sequence shown here is derived from an EMBL/GenBank/DDBJ whole genome shotgun (WGS) entry which is preliminary data.</text>
</comment>
<sequence>MAASIPREPALTYCEYKHEAKKVARTNDPPVINNPCLCSCMSCGTFKNRDKTPLRKRDNPQYYTATRNVGFPGSNLPRVVVFCPLHDGVDEKFLGGWKSKLGTQSCGYGHCRQSQCTEGIAVTAVTFHPNPAATIRSPKGGGSIRPEPLCPRPTCECTRVSNKGIGPPRFGDVKLIKGSPLIKGSAWTNLYRSDPVTDHQDLDLRREPMAPNTTSLYTCKKYIAQQCNR</sequence>
<gene>
    <name evidence="1" type="ORF">AXG93_2145s1970</name>
</gene>
<evidence type="ECO:0000313" key="2">
    <source>
        <dbReference type="Proteomes" id="UP000077202"/>
    </source>
</evidence>
<dbReference type="EMBL" id="LVLJ01002289">
    <property type="protein sequence ID" value="OAE25897.1"/>
    <property type="molecule type" value="Genomic_DNA"/>
</dbReference>